<comment type="caution">
    <text evidence="2">The sequence shown here is derived from an EMBL/GenBank/DDBJ whole genome shotgun (WGS) entry which is preliminary data.</text>
</comment>
<protein>
    <submittedName>
        <fullName evidence="2">Uncharacterized protein</fullName>
    </submittedName>
</protein>
<accession>A0AAV4EYA6</accession>
<dbReference type="Proteomes" id="UP000762676">
    <property type="component" value="Unassembled WGS sequence"/>
</dbReference>
<name>A0AAV4EYA6_9GAST</name>
<evidence type="ECO:0000313" key="3">
    <source>
        <dbReference type="Proteomes" id="UP000762676"/>
    </source>
</evidence>
<gene>
    <name evidence="2" type="ORF">ElyMa_000209600</name>
</gene>
<dbReference type="EMBL" id="BMAT01000402">
    <property type="protein sequence ID" value="GFR65704.1"/>
    <property type="molecule type" value="Genomic_DNA"/>
</dbReference>
<dbReference type="AlphaFoldDB" id="A0AAV4EYA6"/>
<keyword evidence="3" id="KW-1185">Reference proteome</keyword>
<reference evidence="2 3" key="1">
    <citation type="journal article" date="2021" name="Elife">
        <title>Chloroplast acquisition without the gene transfer in kleptoplastic sea slugs, Plakobranchus ocellatus.</title>
        <authorList>
            <person name="Maeda T."/>
            <person name="Takahashi S."/>
            <person name="Yoshida T."/>
            <person name="Shimamura S."/>
            <person name="Takaki Y."/>
            <person name="Nagai Y."/>
            <person name="Toyoda A."/>
            <person name="Suzuki Y."/>
            <person name="Arimoto A."/>
            <person name="Ishii H."/>
            <person name="Satoh N."/>
            <person name="Nishiyama T."/>
            <person name="Hasebe M."/>
            <person name="Maruyama T."/>
            <person name="Minagawa J."/>
            <person name="Obokata J."/>
            <person name="Shigenobu S."/>
        </authorList>
    </citation>
    <scope>NUCLEOTIDE SEQUENCE [LARGE SCALE GENOMIC DNA]</scope>
</reference>
<proteinExistence type="predicted"/>
<evidence type="ECO:0000313" key="2">
    <source>
        <dbReference type="EMBL" id="GFR65704.1"/>
    </source>
</evidence>
<organism evidence="2 3">
    <name type="scientific">Elysia marginata</name>
    <dbReference type="NCBI Taxonomy" id="1093978"/>
    <lineage>
        <taxon>Eukaryota</taxon>
        <taxon>Metazoa</taxon>
        <taxon>Spiralia</taxon>
        <taxon>Lophotrochozoa</taxon>
        <taxon>Mollusca</taxon>
        <taxon>Gastropoda</taxon>
        <taxon>Heterobranchia</taxon>
        <taxon>Euthyneura</taxon>
        <taxon>Panpulmonata</taxon>
        <taxon>Sacoglossa</taxon>
        <taxon>Placobranchoidea</taxon>
        <taxon>Plakobranchidae</taxon>
        <taxon>Elysia</taxon>
    </lineage>
</organism>
<feature type="region of interest" description="Disordered" evidence="1">
    <location>
        <begin position="66"/>
        <end position="99"/>
    </location>
</feature>
<feature type="compositionally biased region" description="Basic and acidic residues" evidence="1">
    <location>
        <begin position="71"/>
        <end position="99"/>
    </location>
</feature>
<evidence type="ECO:0000256" key="1">
    <source>
        <dbReference type="SAM" id="MobiDB-lite"/>
    </source>
</evidence>
<sequence>MKCIISIHWPEIISNTDLWERKQQQPTEVEIRRRKWRWIWHTLRKPRQCITRHSLVWDPQGRTLAQGQRKAKNDLEKKNRGRDSICREDMERTGRDSTR</sequence>